<dbReference type="CTD" id="10962"/>
<evidence type="ECO:0000313" key="11">
    <source>
        <dbReference type="Proteomes" id="UP000008672"/>
    </source>
</evidence>
<name>H3A2B1_LATCH</name>
<dbReference type="InterPro" id="IPR026778">
    <property type="entry name" value="MLLT11_fam"/>
</dbReference>
<evidence type="ECO:0000256" key="1">
    <source>
        <dbReference type="ARBA" id="ARBA00004123"/>
    </source>
</evidence>
<evidence type="ECO:0000256" key="2">
    <source>
        <dbReference type="ARBA" id="ARBA00004300"/>
    </source>
</evidence>
<keyword evidence="11" id="KW-1185">Reference proteome</keyword>
<dbReference type="GeneTree" id="ENSGT00390000009895"/>
<evidence type="ECO:0000256" key="8">
    <source>
        <dbReference type="ARBA" id="ARBA00023242"/>
    </source>
</evidence>
<evidence type="ECO:0000313" key="10">
    <source>
        <dbReference type="Ensembl" id="ENSLACP00000003782.1"/>
    </source>
</evidence>
<keyword evidence="6" id="KW-0832">Ubl conjugation</keyword>
<dbReference type="GO" id="GO:0051901">
    <property type="term" value="P:positive regulation of mitochondrial depolarization"/>
    <property type="evidence" value="ECO:0007669"/>
    <property type="project" value="TreeGrafter"/>
</dbReference>
<sequence length="85" mass="9905">MLDTLSSQYNSFLFWRQPIPELDLAELEGLGLTDALMHNPKSAGRKKSDLRENSKEEEEYLSLYSTFNFWRAPIANIDTLDFDFI</sequence>
<dbReference type="Proteomes" id="UP000008672">
    <property type="component" value="Unassembled WGS sequence"/>
</dbReference>
<dbReference type="GO" id="GO:0097190">
    <property type="term" value="P:apoptotic signaling pathway"/>
    <property type="evidence" value="ECO:0007669"/>
    <property type="project" value="InterPro"/>
</dbReference>
<dbReference type="PANTHER" id="PTHR15404">
    <property type="entry name" value="PROTEIN AF1Q"/>
    <property type="match status" value="1"/>
</dbReference>
<evidence type="ECO:0000256" key="4">
    <source>
        <dbReference type="ARBA" id="ARBA00021807"/>
    </source>
</evidence>
<dbReference type="RefSeq" id="XP_006005166.1">
    <property type="nucleotide sequence ID" value="XM_006005104.3"/>
</dbReference>
<keyword evidence="7" id="KW-0206">Cytoskeleton</keyword>
<comment type="similarity">
    <text evidence="3">Belongs to the MLLT11 family.</text>
</comment>
<dbReference type="OMA" id="RISPVDF"/>
<gene>
    <name evidence="10" type="primary">MLLT11</name>
</gene>
<dbReference type="Pfam" id="PF15017">
    <property type="entry name" value="WRNPLPNID"/>
    <property type="match status" value="1"/>
</dbReference>
<dbReference type="FunCoup" id="H3A2B1">
    <property type="interactions" value="801"/>
</dbReference>
<dbReference type="GO" id="GO:0045893">
    <property type="term" value="P:positive regulation of DNA-templated transcription"/>
    <property type="evidence" value="ECO:0007669"/>
    <property type="project" value="TreeGrafter"/>
</dbReference>
<dbReference type="Ensembl" id="ENSLACT00000003816.1">
    <property type="protein sequence ID" value="ENSLACP00000003782.1"/>
    <property type="gene ID" value="ENSLACG00000003370.1"/>
</dbReference>
<dbReference type="EMBL" id="AFYH01158013">
    <property type="status" value="NOT_ANNOTATED_CDS"/>
    <property type="molecule type" value="Genomic_DNA"/>
</dbReference>
<dbReference type="GO" id="GO:0090200">
    <property type="term" value="P:positive regulation of release of cytochrome c from mitochondria"/>
    <property type="evidence" value="ECO:0007669"/>
    <property type="project" value="TreeGrafter"/>
</dbReference>
<dbReference type="Bgee" id="ENSLACG00000003370">
    <property type="expression patterns" value="Expressed in chordate pharynx and 6 other cell types or tissues"/>
</dbReference>
<comment type="subcellular location">
    <subcellularLocation>
        <location evidence="2">Cytoplasm</location>
        <location evidence="2">Cytoskeleton</location>
        <location evidence="2">Microtubule organizing center</location>
        <location evidence="2">Centrosome</location>
    </subcellularLocation>
    <subcellularLocation>
        <location evidence="1">Nucleus</location>
    </subcellularLocation>
</comment>
<dbReference type="GeneID" id="102363148"/>
<protein>
    <recommendedName>
        <fullName evidence="4">Protein AF1q</fullName>
    </recommendedName>
</protein>
<accession>H3A2B1</accession>
<keyword evidence="8" id="KW-0539">Nucleus</keyword>
<dbReference type="GO" id="GO:0005654">
    <property type="term" value="C:nucleoplasm"/>
    <property type="evidence" value="ECO:0007669"/>
    <property type="project" value="TreeGrafter"/>
</dbReference>
<evidence type="ECO:0000256" key="3">
    <source>
        <dbReference type="ARBA" id="ARBA00008177"/>
    </source>
</evidence>
<organism evidence="10 11">
    <name type="scientific">Latimeria chalumnae</name>
    <name type="common">Coelacanth</name>
    <dbReference type="NCBI Taxonomy" id="7897"/>
    <lineage>
        <taxon>Eukaryota</taxon>
        <taxon>Metazoa</taxon>
        <taxon>Chordata</taxon>
        <taxon>Craniata</taxon>
        <taxon>Vertebrata</taxon>
        <taxon>Euteleostomi</taxon>
        <taxon>Coelacanthiformes</taxon>
        <taxon>Coelacanthidae</taxon>
        <taxon>Latimeria</taxon>
    </lineage>
</organism>
<dbReference type="GO" id="GO:0005813">
    <property type="term" value="C:centrosome"/>
    <property type="evidence" value="ECO:0007669"/>
    <property type="project" value="UniProtKB-SubCell"/>
</dbReference>
<proteinExistence type="inferred from homology"/>
<reference evidence="11" key="1">
    <citation type="submission" date="2011-08" db="EMBL/GenBank/DDBJ databases">
        <title>The draft genome of Latimeria chalumnae.</title>
        <authorList>
            <person name="Di Palma F."/>
            <person name="Alfoldi J."/>
            <person name="Johnson J."/>
            <person name="Berlin A."/>
            <person name="Gnerre S."/>
            <person name="Jaffe D."/>
            <person name="MacCallum I."/>
            <person name="Young S."/>
            <person name="Walker B.J."/>
            <person name="Lander E."/>
            <person name="Lindblad-Toh K."/>
        </authorList>
    </citation>
    <scope>NUCLEOTIDE SEQUENCE [LARGE SCALE GENOMIC DNA]</scope>
    <source>
        <strain evidence="11">Wild caught</strain>
    </source>
</reference>
<dbReference type="InterPro" id="IPR033461">
    <property type="entry name" value="WRNPLPNID"/>
</dbReference>
<dbReference type="GO" id="GO:0005829">
    <property type="term" value="C:cytosol"/>
    <property type="evidence" value="ECO:0007669"/>
    <property type="project" value="TreeGrafter"/>
</dbReference>
<evidence type="ECO:0000256" key="5">
    <source>
        <dbReference type="ARBA" id="ARBA00022490"/>
    </source>
</evidence>
<feature type="domain" description="Putative WW-binding" evidence="9">
    <location>
        <begin position="7"/>
        <end position="74"/>
    </location>
</feature>
<evidence type="ECO:0000256" key="6">
    <source>
        <dbReference type="ARBA" id="ARBA00022843"/>
    </source>
</evidence>
<dbReference type="KEGG" id="lcm:102363148"/>
<dbReference type="HOGENOM" id="CLU_2440320_0_0_1"/>
<evidence type="ECO:0000256" key="7">
    <source>
        <dbReference type="ARBA" id="ARBA00023212"/>
    </source>
</evidence>
<dbReference type="InParanoid" id="H3A2B1"/>
<dbReference type="AlphaFoldDB" id="H3A2B1"/>
<keyword evidence="5" id="KW-0963">Cytoplasm</keyword>
<reference evidence="10" key="3">
    <citation type="submission" date="2025-09" db="UniProtKB">
        <authorList>
            <consortium name="Ensembl"/>
        </authorList>
    </citation>
    <scope>IDENTIFICATION</scope>
</reference>
<dbReference type="eggNOG" id="ENOG502S7MB">
    <property type="taxonomic scope" value="Eukaryota"/>
</dbReference>
<dbReference type="PANTHER" id="PTHR15404:SF2">
    <property type="entry name" value="PROTEIN AF1Q"/>
    <property type="match status" value="1"/>
</dbReference>
<reference evidence="10" key="2">
    <citation type="submission" date="2025-08" db="UniProtKB">
        <authorList>
            <consortium name="Ensembl"/>
        </authorList>
    </citation>
    <scope>IDENTIFICATION</scope>
</reference>
<evidence type="ECO:0000259" key="9">
    <source>
        <dbReference type="Pfam" id="PF15017"/>
    </source>
</evidence>